<proteinExistence type="inferred from homology"/>
<reference evidence="11" key="1">
    <citation type="journal article" date="2011" name="PLoS Genet.">
        <title>Interspecific sex in grass smuts and the genetic diversity of their pheromone-receptor system.</title>
        <authorList>
            <person name="Kellner R."/>
            <person name="Vollmeister E."/>
            <person name="Feldbrugge M."/>
            <person name="Begerow D."/>
        </authorList>
    </citation>
    <scope>NUCLEOTIDE SEQUENCE</scope>
</reference>
<feature type="transmembrane region" description="Helical" evidence="10">
    <location>
        <begin position="163"/>
        <end position="186"/>
    </location>
</feature>
<evidence type="ECO:0000313" key="11">
    <source>
        <dbReference type="EMBL" id="AEY62508.1"/>
    </source>
</evidence>
<keyword evidence="5 10" id="KW-1133">Transmembrane helix</keyword>
<dbReference type="PANTHER" id="PTHR28097:SF1">
    <property type="entry name" value="PHEROMONE A FACTOR RECEPTOR"/>
    <property type="match status" value="1"/>
</dbReference>
<keyword evidence="4 10" id="KW-0812">Transmembrane</keyword>
<keyword evidence="7 10" id="KW-0472">Membrane</keyword>
<evidence type="ECO:0000256" key="2">
    <source>
        <dbReference type="ARBA" id="ARBA00011085"/>
    </source>
</evidence>
<evidence type="ECO:0000256" key="6">
    <source>
        <dbReference type="ARBA" id="ARBA00023040"/>
    </source>
</evidence>
<dbReference type="InterPro" id="IPR001499">
    <property type="entry name" value="GPCR_STE3"/>
</dbReference>
<keyword evidence="8 11" id="KW-0675">Receptor</keyword>
<evidence type="ECO:0000256" key="10">
    <source>
        <dbReference type="SAM" id="Phobius"/>
    </source>
</evidence>
<evidence type="ECO:0000256" key="5">
    <source>
        <dbReference type="ARBA" id="ARBA00022989"/>
    </source>
</evidence>
<organism evidence="11">
    <name type="scientific">Macalpinomyces eriachnes</name>
    <dbReference type="NCBI Taxonomy" id="307738"/>
    <lineage>
        <taxon>Eukaryota</taxon>
        <taxon>Fungi</taxon>
        <taxon>Dikarya</taxon>
        <taxon>Basidiomycota</taxon>
        <taxon>Ustilaginomycotina</taxon>
        <taxon>Ustilaginomycetes</taxon>
        <taxon>Ustilaginales</taxon>
        <taxon>Ustilaginaceae</taxon>
        <taxon>Macalpinomyces</taxon>
    </lineage>
</organism>
<keyword evidence="9" id="KW-0807">Transducer</keyword>
<evidence type="ECO:0000256" key="7">
    <source>
        <dbReference type="ARBA" id="ARBA00023136"/>
    </source>
</evidence>
<protein>
    <submittedName>
        <fullName evidence="11">Pheromone receptor a2</fullName>
    </submittedName>
</protein>
<evidence type="ECO:0000256" key="4">
    <source>
        <dbReference type="ARBA" id="ARBA00022692"/>
    </source>
</evidence>
<dbReference type="GO" id="GO:0004933">
    <property type="term" value="F:mating-type a-factor pheromone receptor activity"/>
    <property type="evidence" value="ECO:0007669"/>
    <property type="project" value="InterPro"/>
</dbReference>
<keyword evidence="3" id="KW-0589">Pheromone response</keyword>
<dbReference type="PANTHER" id="PTHR28097">
    <property type="entry name" value="PHEROMONE A FACTOR RECEPTOR"/>
    <property type="match status" value="1"/>
</dbReference>
<dbReference type="GO" id="GO:0005886">
    <property type="term" value="C:plasma membrane"/>
    <property type="evidence" value="ECO:0007669"/>
    <property type="project" value="TreeGrafter"/>
</dbReference>
<evidence type="ECO:0000256" key="9">
    <source>
        <dbReference type="ARBA" id="ARBA00023224"/>
    </source>
</evidence>
<evidence type="ECO:0000256" key="1">
    <source>
        <dbReference type="ARBA" id="ARBA00004141"/>
    </source>
</evidence>
<accession>H2CZ36</accession>
<dbReference type="InterPro" id="IPR001546">
    <property type="entry name" value="GPCR_Pheromne_A_rcpt"/>
</dbReference>
<dbReference type="GO" id="GO:0000750">
    <property type="term" value="P:pheromone-dependent signal transduction involved in conjugation with cellular fusion"/>
    <property type="evidence" value="ECO:0007669"/>
    <property type="project" value="TreeGrafter"/>
</dbReference>
<feature type="transmembrane region" description="Helical" evidence="10">
    <location>
        <begin position="34"/>
        <end position="52"/>
    </location>
</feature>
<evidence type="ECO:0000256" key="3">
    <source>
        <dbReference type="ARBA" id="ARBA00022507"/>
    </source>
</evidence>
<name>H2CZ36_9BASI</name>
<feature type="transmembrane region" description="Helical" evidence="10">
    <location>
        <begin position="274"/>
        <end position="292"/>
    </location>
</feature>
<sequence length="353" mass="39448">MFSTAENTSFGIICLAVACLSAFPLPIHLRAGNTGVILMMFWCFLGLFNKGINALAFNHSLRLHWVIGCDVSAVIERVWQLGLCCSSLCVLQKLEGIASLRQARSTEQERRRRVLLDLSVGLGVPAMQIPLFFIVQPYRLDVVEDLGCNAPIYNSVPAIFVYYLWRMMASMLCAVFAALILRWFVLRRRQFSAALSSQHSGLSQKKYFRLFALAICEAALVSAGQLFLLVESLKITGLSRYSSWADVHANFDTINFIAMAREGPGSQEATMQDVFRWLSLSPAIALFLFFGLTEDAKAAYWSTWRKLQTFFCSAKSGLGRHVSSTADVSQDLAVDLEDLQKVSIELRRDIVIS</sequence>
<keyword evidence="6" id="KW-0297">G-protein coupled receptor</keyword>
<dbReference type="CDD" id="cd14966">
    <property type="entry name" value="7tmD_STE3"/>
    <property type="match status" value="1"/>
</dbReference>
<dbReference type="AlphaFoldDB" id="H2CZ36"/>
<dbReference type="PRINTS" id="PR00899">
    <property type="entry name" value="GPCRSTE3"/>
</dbReference>
<dbReference type="Pfam" id="PF02076">
    <property type="entry name" value="STE3"/>
    <property type="match status" value="1"/>
</dbReference>
<feature type="transmembrane region" description="Helical" evidence="10">
    <location>
        <begin position="207"/>
        <end position="230"/>
    </location>
</feature>
<gene>
    <name evidence="11" type="primary">pra2</name>
</gene>
<comment type="subcellular location">
    <subcellularLocation>
        <location evidence="1">Membrane</location>
        <topology evidence="1">Multi-pass membrane protein</topology>
    </subcellularLocation>
</comment>
<comment type="similarity">
    <text evidence="2">Belongs to the G-protein coupled receptor 4 family.</text>
</comment>
<feature type="transmembrane region" description="Helical" evidence="10">
    <location>
        <begin position="114"/>
        <end position="135"/>
    </location>
</feature>
<dbReference type="PRINTS" id="PR00900">
    <property type="entry name" value="PHEROMONEAR"/>
</dbReference>
<evidence type="ECO:0000256" key="8">
    <source>
        <dbReference type="ARBA" id="ARBA00023170"/>
    </source>
</evidence>
<dbReference type="EMBL" id="JN367443">
    <property type="protein sequence ID" value="AEY62508.1"/>
    <property type="molecule type" value="Genomic_DNA"/>
</dbReference>